<keyword evidence="6" id="KW-1185">Reference proteome</keyword>
<dbReference type="OrthoDB" id="1877784at2759"/>
<sequence length="552" mass="63906">MFVQVSSGPAPTLNAKPEVVRRSANYHPSIWGDRFIIQTSDNMRSNGRMEEQIDELKEDVRRMLRVAADKPSLKMKLIDAIQRLGVAYHFETEIEEALQQMYDTDDHDLYSVALRFRLLRQQGHNVPSDVFNKFKDKDGDFKVTLVHDVPSMLSLYEATHLRVHGEDILDEALAFTTTHLTSMVTHLSSPLATQVMRALKQPLHKGMPRLEARGYIPEYQEDESRNESLLKLAKLDFNLLQTLHKNELSDISKWWKGLDFSSKLPFARSRVVECYFWILGVYFEPQYFLARRMLTKVISMTSILDDIYDVYGTIEELQLFTEAIDRWDISAIDQLPEYMKVCYRALLDVYDEMEEEMTKEGRSYRVYYAKEQMKTQVGAYFVEAKWLHRGHIPTMEEYMHVALTSSGYPMLAITSFVGMGEIVTKETFDVMVNEPKMVRASAIMARLMDDLVSHKFEQQRGHCASSVECYMKEHGVSEQQVHIEFQKRITNAWKGINEACLKPTVVPMPLLMRVLNLVRMLHVMYTGDDVYTNAESALKDYIALLLVDPIPI</sequence>
<proteinExistence type="predicted"/>
<organism evidence="5 6">
    <name type="scientific">Tetracentron sinense</name>
    <name type="common">Spur-leaf</name>
    <dbReference type="NCBI Taxonomy" id="13715"/>
    <lineage>
        <taxon>Eukaryota</taxon>
        <taxon>Viridiplantae</taxon>
        <taxon>Streptophyta</taxon>
        <taxon>Embryophyta</taxon>
        <taxon>Tracheophyta</taxon>
        <taxon>Spermatophyta</taxon>
        <taxon>Magnoliopsida</taxon>
        <taxon>Trochodendrales</taxon>
        <taxon>Trochodendraceae</taxon>
        <taxon>Tetracentron</taxon>
    </lineage>
</organism>
<name>A0A834YPC4_TETSI</name>
<dbReference type="InterPro" id="IPR034741">
    <property type="entry name" value="Terpene_cyclase-like_1_C"/>
</dbReference>
<dbReference type="EMBL" id="JABCRI010000017">
    <property type="protein sequence ID" value="KAF8391450.1"/>
    <property type="molecule type" value="Genomic_DNA"/>
</dbReference>
<dbReference type="InterPro" id="IPR005630">
    <property type="entry name" value="Terpene_synthase_metal-bd"/>
</dbReference>
<dbReference type="SUPFAM" id="SSF48239">
    <property type="entry name" value="Terpenoid cyclases/Protein prenyltransferases"/>
    <property type="match status" value="1"/>
</dbReference>
<dbReference type="Proteomes" id="UP000655225">
    <property type="component" value="Unassembled WGS sequence"/>
</dbReference>
<evidence type="ECO:0000313" key="5">
    <source>
        <dbReference type="EMBL" id="KAF8391450.1"/>
    </source>
</evidence>
<evidence type="ECO:0000313" key="6">
    <source>
        <dbReference type="Proteomes" id="UP000655225"/>
    </source>
</evidence>
<evidence type="ECO:0000256" key="1">
    <source>
        <dbReference type="ARBA" id="ARBA00001946"/>
    </source>
</evidence>
<evidence type="ECO:0000259" key="3">
    <source>
        <dbReference type="Pfam" id="PF01397"/>
    </source>
</evidence>
<dbReference type="Pfam" id="PF01397">
    <property type="entry name" value="Terpene_synth"/>
    <property type="match status" value="1"/>
</dbReference>
<dbReference type="GO" id="GO:0016102">
    <property type="term" value="P:diterpenoid biosynthetic process"/>
    <property type="evidence" value="ECO:0007669"/>
    <property type="project" value="InterPro"/>
</dbReference>
<keyword evidence="2" id="KW-0479">Metal-binding</keyword>
<dbReference type="SFLD" id="SFLDS00005">
    <property type="entry name" value="Isoprenoid_Synthase_Type_I"/>
    <property type="match status" value="1"/>
</dbReference>
<gene>
    <name evidence="5" type="ORF">HHK36_023755</name>
</gene>
<dbReference type="InterPro" id="IPR008930">
    <property type="entry name" value="Terpenoid_cyclase/PrenylTrfase"/>
</dbReference>
<dbReference type="SFLD" id="SFLDG01019">
    <property type="entry name" value="Terpene_Cyclase_Like_1_C_Termi"/>
    <property type="match status" value="1"/>
</dbReference>
<dbReference type="Gene3D" id="1.10.600.10">
    <property type="entry name" value="Farnesyl Diphosphate Synthase"/>
    <property type="match status" value="1"/>
</dbReference>
<dbReference type="GO" id="GO:0010333">
    <property type="term" value="F:terpene synthase activity"/>
    <property type="evidence" value="ECO:0007669"/>
    <property type="project" value="InterPro"/>
</dbReference>
<comment type="caution">
    <text evidence="5">The sequence shown here is derived from an EMBL/GenBank/DDBJ whole genome shotgun (WGS) entry which is preliminary data.</text>
</comment>
<dbReference type="InterPro" id="IPR044814">
    <property type="entry name" value="Terpene_cyclase_plant_C1"/>
</dbReference>
<dbReference type="InterPro" id="IPR036965">
    <property type="entry name" value="Terpene_synth_N_sf"/>
</dbReference>
<dbReference type="Pfam" id="PF03936">
    <property type="entry name" value="Terpene_synth_C"/>
    <property type="match status" value="1"/>
</dbReference>
<dbReference type="SUPFAM" id="SSF48576">
    <property type="entry name" value="Terpenoid synthases"/>
    <property type="match status" value="1"/>
</dbReference>
<dbReference type="OMA" id="CIAPTEQ"/>
<protein>
    <submittedName>
        <fullName evidence="5">Uncharacterized protein</fullName>
    </submittedName>
</protein>
<dbReference type="InterPro" id="IPR001906">
    <property type="entry name" value="Terpene_synth_N"/>
</dbReference>
<reference evidence="5 6" key="1">
    <citation type="submission" date="2020-04" db="EMBL/GenBank/DDBJ databases">
        <title>Plant Genome Project.</title>
        <authorList>
            <person name="Zhang R.-G."/>
        </authorList>
    </citation>
    <scope>NUCLEOTIDE SEQUENCE [LARGE SCALE GENOMIC DNA]</scope>
    <source>
        <strain evidence="5">YNK0</strain>
        <tissue evidence="5">Leaf</tissue>
    </source>
</reference>
<evidence type="ECO:0000259" key="4">
    <source>
        <dbReference type="Pfam" id="PF03936"/>
    </source>
</evidence>
<feature type="domain" description="Terpene synthase metal-binding" evidence="4">
    <location>
        <begin position="256"/>
        <end position="494"/>
    </location>
</feature>
<dbReference type="Gene3D" id="1.50.10.130">
    <property type="entry name" value="Terpene synthase, N-terminal domain"/>
    <property type="match status" value="1"/>
</dbReference>
<dbReference type="CDD" id="cd00684">
    <property type="entry name" value="Terpene_cyclase_plant_C1"/>
    <property type="match status" value="1"/>
</dbReference>
<dbReference type="InterPro" id="IPR008949">
    <property type="entry name" value="Isoprenoid_synthase_dom_sf"/>
</dbReference>
<feature type="domain" description="Terpene synthase N-terminal" evidence="3">
    <location>
        <begin position="30"/>
        <end position="199"/>
    </location>
</feature>
<evidence type="ECO:0000256" key="2">
    <source>
        <dbReference type="ARBA" id="ARBA00022723"/>
    </source>
</evidence>
<dbReference type="GO" id="GO:0000287">
    <property type="term" value="F:magnesium ion binding"/>
    <property type="evidence" value="ECO:0007669"/>
    <property type="project" value="InterPro"/>
</dbReference>
<dbReference type="AlphaFoldDB" id="A0A834YPC4"/>
<dbReference type="FunFam" id="1.50.10.130:FF:000001">
    <property type="entry name" value="Isoprene synthase, chloroplastic"/>
    <property type="match status" value="1"/>
</dbReference>
<dbReference type="PANTHER" id="PTHR31225:SF221">
    <property type="entry name" value="(-)-GERMACRENE D SYNTHASE"/>
    <property type="match status" value="1"/>
</dbReference>
<dbReference type="FunFam" id="1.10.600.10:FF:000007">
    <property type="entry name" value="Isoprene synthase, chloroplastic"/>
    <property type="match status" value="1"/>
</dbReference>
<comment type="cofactor">
    <cofactor evidence="1">
        <name>Mg(2+)</name>
        <dbReference type="ChEBI" id="CHEBI:18420"/>
    </cofactor>
</comment>
<dbReference type="PANTHER" id="PTHR31225">
    <property type="entry name" value="OS04G0344100 PROTEIN-RELATED"/>
    <property type="match status" value="1"/>
</dbReference>
<dbReference type="InterPro" id="IPR050148">
    <property type="entry name" value="Terpene_synthase-like"/>
</dbReference>
<accession>A0A834YPC4</accession>